<dbReference type="RefSeq" id="WP_170105394.1">
    <property type="nucleotide sequence ID" value="NZ_PZZP01000001.1"/>
</dbReference>
<dbReference type="SUPFAM" id="SSF46458">
    <property type="entry name" value="Globin-like"/>
    <property type="match status" value="1"/>
</dbReference>
<dbReference type="GO" id="GO:0046872">
    <property type="term" value="F:metal ion binding"/>
    <property type="evidence" value="ECO:0007669"/>
    <property type="project" value="UniProtKB-KW"/>
</dbReference>
<dbReference type="CDD" id="cd00454">
    <property type="entry name" value="TrHb1_N"/>
    <property type="match status" value="1"/>
</dbReference>
<keyword evidence="8" id="KW-1185">Reference proteome</keyword>
<evidence type="ECO:0000256" key="3">
    <source>
        <dbReference type="ARBA" id="ARBA00022723"/>
    </source>
</evidence>
<dbReference type="GO" id="GO:0020037">
    <property type="term" value="F:heme binding"/>
    <property type="evidence" value="ECO:0007669"/>
    <property type="project" value="InterPro"/>
</dbReference>
<dbReference type="Gene3D" id="1.10.490.10">
    <property type="entry name" value="Globins"/>
    <property type="match status" value="1"/>
</dbReference>
<dbReference type="AlphaFoldDB" id="A0A2T4ZCS5"/>
<dbReference type="InterPro" id="IPR012292">
    <property type="entry name" value="Globin/Proto"/>
</dbReference>
<gene>
    <name evidence="7" type="ORF">C8J48_2321</name>
</gene>
<evidence type="ECO:0000256" key="5">
    <source>
        <dbReference type="ARBA" id="ARBA00034496"/>
    </source>
</evidence>
<evidence type="ECO:0000256" key="6">
    <source>
        <dbReference type="PIRSR" id="PIRSR601486-1"/>
    </source>
</evidence>
<dbReference type="InterPro" id="IPR044203">
    <property type="entry name" value="GlbO/GLB3-like"/>
</dbReference>
<sequence length="121" mass="14004">MTSENLYEKLGGKEAVAAVVNDFYDRMIIDDRVNHYFREADVDSLRTHQLNFFLRYVLGGSDDYKGSALSMVHKGLNISSEDYEIAIHHFNAALRKYDVPIDIRIQIEAFLRTVKPHIIEK</sequence>
<keyword evidence="4 6" id="KW-0408">Iron</keyword>
<name>A0A2T4ZCS5_9BACL</name>
<dbReference type="Pfam" id="PF01152">
    <property type="entry name" value="Bac_globin"/>
    <property type="match status" value="1"/>
</dbReference>
<proteinExistence type="inferred from homology"/>
<evidence type="ECO:0000256" key="2">
    <source>
        <dbReference type="ARBA" id="ARBA00022617"/>
    </source>
</evidence>
<reference evidence="7 8" key="1">
    <citation type="submission" date="2018-04" db="EMBL/GenBank/DDBJ databases">
        <title>Genomic Encyclopedia of Archaeal and Bacterial Type Strains, Phase II (KMG-II): from individual species to whole genera.</title>
        <authorList>
            <person name="Goeker M."/>
        </authorList>
    </citation>
    <scope>NUCLEOTIDE SEQUENCE [LARGE SCALE GENOMIC DNA]</scope>
    <source>
        <strain evidence="7 8">DSM 45169</strain>
    </source>
</reference>
<dbReference type="PANTHER" id="PTHR47366">
    <property type="entry name" value="TWO-ON-TWO HEMOGLOBIN-3"/>
    <property type="match status" value="1"/>
</dbReference>
<dbReference type="GO" id="GO:0019825">
    <property type="term" value="F:oxygen binding"/>
    <property type="evidence" value="ECO:0007669"/>
    <property type="project" value="InterPro"/>
</dbReference>
<keyword evidence="1" id="KW-0813">Transport</keyword>
<accession>A0A2T4ZCS5</accession>
<evidence type="ECO:0000313" key="8">
    <source>
        <dbReference type="Proteomes" id="UP000241639"/>
    </source>
</evidence>
<dbReference type="Proteomes" id="UP000241639">
    <property type="component" value="Unassembled WGS sequence"/>
</dbReference>
<dbReference type="InterPro" id="IPR009050">
    <property type="entry name" value="Globin-like_sf"/>
</dbReference>
<evidence type="ECO:0000313" key="7">
    <source>
        <dbReference type="EMBL" id="PTM59691.1"/>
    </source>
</evidence>
<feature type="binding site" description="distal binding residue" evidence="6">
    <location>
        <position position="48"/>
    </location>
    <ligand>
        <name>heme</name>
        <dbReference type="ChEBI" id="CHEBI:30413"/>
    </ligand>
    <ligandPart>
        <name>Fe</name>
        <dbReference type="ChEBI" id="CHEBI:18248"/>
    </ligandPart>
</feature>
<evidence type="ECO:0000256" key="4">
    <source>
        <dbReference type="ARBA" id="ARBA00023004"/>
    </source>
</evidence>
<comment type="caution">
    <text evidence="7">The sequence shown here is derived from an EMBL/GenBank/DDBJ whole genome shotgun (WGS) entry which is preliminary data.</text>
</comment>
<protein>
    <submittedName>
        <fullName evidence="7">Hemoglobin</fullName>
    </submittedName>
</protein>
<evidence type="ECO:0000256" key="1">
    <source>
        <dbReference type="ARBA" id="ARBA00022448"/>
    </source>
</evidence>
<dbReference type="GO" id="GO:0005344">
    <property type="term" value="F:oxygen carrier activity"/>
    <property type="evidence" value="ECO:0007669"/>
    <property type="project" value="InterPro"/>
</dbReference>
<dbReference type="EMBL" id="PZZP01000001">
    <property type="protein sequence ID" value="PTM59691.1"/>
    <property type="molecule type" value="Genomic_DNA"/>
</dbReference>
<feature type="binding site" description="distal binding residue" evidence="6">
    <location>
        <position position="73"/>
    </location>
    <ligand>
        <name>heme</name>
        <dbReference type="ChEBI" id="CHEBI:30413"/>
    </ligand>
    <ligandPart>
        <name>Fe</name>
        <dbReference type="ChEBI" id="CHEBI:18248"/>
    </ligandPart>
</feature>
<keyword evidence="2 6" id="KW-0349">Heme</keyword>
<organism evidence="7 8">
    <name type="scientific">Desmospora activa DSM 45169</name>
    <dbReference type="NCBI Taxonomy" id="1121389"/>
    <lineage>
        <taxon>Bacteria</taxon>
        <taxon>Bacillati</taxon>
        <taxon>Bacillota</taxon>
        <taxon>Bacilli</taxon>
        <taxon>Bacillales</taxon>
        <taxon>Thermoactinomycetaceae</taxon>
        <taxon>Desmospora</taxon>
    </lineage>
</organism>
<dbReference type="PANTHER" id="PTHR47366:SF2">
    <property type="entry name" value="CHROMOSOME UNDETERMINED SCAFFOLD_37, WHOLE GENOME SHOTGUN SEQUENCE"/>
    <property type="match status" value="1"/>
</dbReference>
<dbReference type="InterPro" id="IPR001486">
    <property type="entry name" value="Hemoglobin_trunc"/>
</dbReference>
<keyword evidence="3 6" id="KW-0479">Metal-binding</keyword>
<comment type="similarity">
    <text evidence="5">Belongs to the truncated hemoglobin family. Group II subfamily.</text>
</comment>